<comment type="caution">
    <text evidence="2">The sequence shown here is derived from an EMBL/GenBank/DDBJ whole genome shotgun (WGS) entry which is preliminary data.</text>
</comment>
<dbReference type="AlphaFoldDB" id="W7IU61"/>
<evidence type="ECO:0000313" key="3">
    <source>
        <dbReference type="Proteomes" id="UP000019277"/>
    </source>
</evidence>
<keyword evidence="3" id="KW-1185">Reference proteome</keyword>
<accession>A0A8E2WUU1</accession>
<evidence type="ECO:0000313" key="2">
    <source>
        <dbReference type="EMBL" id="EWC63908.1"/>
    </source>
</evidence>
<dbReference type="EMBL" id="AYXG01000028">
    <property type="protein sequence ID" value="EWC63908.1"/>
    <property type="molecule type" value="Genomic_DNA"/>
</dbReference>
<proteinExistence type="predicted"/>
<sequence length="38" mass="4292">MLETDPNPIYTELSREQGVSPVPEQQDPPAEKIKPTKK</sequence>
<reference evidence="2 3" key="1">
    <citation type="journal article" date="2014" name="Genome Announc.">
        <title>Draft Genome Sequence of the Antitrypanosomally Active Sponge-Associated Bacterium Actinokineospora sp. Strain EG49.</title>
        <authorList>
            <person name="Harjes J."/>
            <person name="Ryu T."/>
            <person name="Abdelmohsen U.R."/>
            <person name="Moitinho-Silva L."/>
            <person name="Horn H."/>
            <person name="Ravasi T."/>
            <person name="Hentschel U."/>
        </authorList>
    </citation>
    <scope>NUCLEOTIDE SEQUENCE [LARGE SCALE GENOMIC DNA]</scope>
    <source>
        <strain evidence="2 3">EG49</strain>
    </source>
</reference>
<dbReference type="STRING" id="909613.UO65_0738"/>
<dbReference type="Proteomes" id="UP000019277">
    <property type="component" value="Unassembled WGS sequence"/>
</dbReference>
<gene>
    <name evidence="2" type="ORF">UO65_0738</name>
</gene>
<accession>W7IU61</accession>
<protein>
    <submittedName>
        <fullName evidence="2">Uncharacterized protein</fullName>
    </submittedName>
</protein>
<feature type="compositionally biased region" description="Basic and acidic residues" evidence="1">
    <location>
        <begin position="29"/>
        <end position="38"/>
    </location>
</feature>
<name>W7IU61_9PSEU</name>
<organism evidence="2 3">
    <name type="scientific">Actinokineospora spheciospongiae</name>
    <dbReference type="NCBI Taxonomy" id="909613"/>
    <lineage>
        <taxon>Bacteria</taxon>
        <taxon>Bacillati</taxon>
        <taxon>Actinomycetota</taxon>
        <taxon>Actinomycetes</taxon>
        <taxon>Pseudonocardiales</taxon>
        <taxon>Pseudonocardiaceae</taxon>
        <taxon>Actinokineospora</taxon>
    </lineage>
</organism>
<evidence type="ECO:0000256" key="1">
    <source>
        <dbReference type="SAM" id="MobiDB-lite"/>
    </source>
</evidence>
<feature type="region of interest" description="Disordered" evidence="1">
    <location>
        <begin position="1"/>
        <end position="38"/>
    </location>
</feature>